<gene>
    <name evidence="2" type="ORF">B0J13DRAFT_669572</name>
</gene>
<reference evidence="2" key="1">
    <citation type="journal article" date="2021" name="Nat. Commun.">
        <title>Genetic determinants of endophytism in the Arabidopsis root mycobiome.</title>
        <authorList>
            <person name="Mesny F."/>
            <person name="Miyauchi S."/>
            <person name="Thiergart T."/>
            <person name="Pickel B."/>
            <person name="Atanasova L."/>
            <person name="Karlsson M."/>
            <person name="Huettel B."/>
            <person name="Barry K.W."/>
            <person name="Haridas S."/>
            <person name="Chen C."/>
            <person name="Bauer D."/>
            <person name="Andreopoulos W."/>
            <person name="Pangilinan J."/>
            <person name="LaButti K."/>
            <person name="Riley R."/>
            <person name="Lipzen A."/>
            <person name="Clum A."/>
            <person name="Drula E."/>
            <person name="Henrissat B."/>
            <person name="Kohler A."/>
            <person name="Grigoriev I.V."/>
            <person name="Martin F.M."/>
            <person name="Hacquard S."/>
        </authorList>
    </citation>
    <scope>NUCLEOTIDE SEQUENCE</scope>
    <source>
        <strain evidence="2">MPI-CAGE-AT-0021</strain>
    </source>
</reference>
<protein>
    <submittedName>
        <fullName evidence="2">Uncharacterized protein</fullName>
    </submittedName>
</protein>
<feature type="region of interest" description="Disordered" evidence="1">
    <location>
        <begin position="480"/>
        <end position="516"/>
    </location>
</feature>
<dbReference type="AlphaFoldDB" id="A0A9P9FHQ7"/>
<accession>A0A9P9FHQ7</accession>
<name>A0A9P9FHQ7_9HYPO</name>
<evidence type="ECO:0000256" key="1">
    <source>
        <dbReference type="SAM" id="MobiDB-lite"/>
    </source>
</evidence>
<comment type="caution">
    <text evidence="2">The sequence shown here is derived from an EMBL/GenBank/DDBJ whole genome shotgun (WGS) entry which is preliminary data.</text>
</comment>
<keyword evidence="3" id="KW-1185">Reference proteome</keyword>
<dbReference type="OrthoDB" id="3439512at2759"/>
<feature type="compositionally biased region" description="Polar residues" evidence="1">
    <location>
        <begin position="704"/>
        <end position="727"/>
    </location>
</feature>
<feature type="compositionally biased region" description="Basic and acidic residues" evidence="1">
    <location>
        <begin position="754"/>
        <end position="775"/>
    </location>
</feature>
<proteinExistence type="predicted"/>
<dbReference type="Proteomes" id="UP000717696">
    <property type="component" value="Unassembled WGS sequence"/>
</dbReference>
<sequence>MDEFVEFYITCNPPLLPAGVADVVAHVRKAPLSEHVIEILYEPDISWFKIITASKHQEEVSTLIESFLEERLEAETDIIDERHAEIIDTEGDGLQARPDVDLVVENPSVIPWSLYHQQQANTNNYDEYRFPTPLETLPYKAVWRGLEKFNNLSISDLLLKYDFLWPRPSPGYGMQKLVEHFDWEFTHNMRGNIVYMGSRDSAECLKNATLKLDNLVAFQDSLLLHSSHLIFTEDEEILEVSYRWLTHVGLDKLTYPNICISRRQTEKLPLNRAASIRTQITNAQGHSVPDNTSYPIVSGTPVAFKPSFSPFVGFAHRAKRPGSPPVAALKQVAAVPPPHQITQLATAAPSSCSESPAPILGRVGVLAATGASHGIESGSPDFSCSTLAEPGASQGDVGKHRHHRSWVGIPLQPSSAAEPGSTSRLLKPLAATEAVASWIEGIETVEFQTPPGAMSELMSPEEVPAMTNSDISFVGGNLINLEPDTESSVPPPNDSESNLGAAPESGNLIQFEPPYSHDSTTGILHGMPEECLMDLEVPQGPSCGMFDLVNLLQVHANLADSQVIPSPVSISTPNEDLLGSVEGQIYTPALMDTSGGGNTMISSPNTPGSTLRTDLGHQVVLEADLVRISRKMDSRGKELQHTMGQQVASKPTPTWANVASQLSRQTKDEDTFGINIPVTRQKLKKGGPVSKTSKPASSSSTSPHRNVQIDSKPSRSSAQEQAASLQVSKEHPPSGCAKIYLGELAHQKRLMRERREISSKRHQEVETREDAERRERIQKKLQALELAPEKKTEKKESPPKRDGSSHPMRIQQWSLEQRPKVHDQAGAYSRRTNSSRIIGDAEMKVKELFKVLQITPGLIRLEARFGRICINDVPDNNVNLGKGPSWDAREEPKFDDDDRIGFHTTLTTNGAEVDLMPGLFPSKGRSLTVSDKQVYYDITCTSKDRDDIIVIEIDASNFTYVCRSPNQELPGVYIHCAKRAWDIQLSARRVSFGEVPEDFRQFASSLVESLSISTSEGGQVSIETMPDKDARWDIAGANIRHIAMYHNSPKGRNYLTITLTRVVQRVKRSNYQGTTMPVKAPGKEALSQWFEASIGSARADDLLGENVGLEFGDKTSWTPKQLVKEGIIKALCGPALKMVAKMDQIGETNRNDEGMNLGRGASASANNSGDDYVFW</sequence>
<feature type="region of interest" description="Disordered" evidence="1">
    <location>
        <begin position="661"/>
        <end position="735"/>
    </location>
</feature>
<organism evidence="2 3">
    <name type="scientific">Dactylonectria estremocensis</name>
    <dbReference type="NCBI Taxonomy" id="1079267"/>
    <lineage>
        <taxon>Eukaryota</taxon>
        <taxon>Fungi</taxon>
        <taxon>Dikarya</taxon>
        <taxon>Ascomycota</taxon>
        <taxon>Pezizomycotina</taxon>
        <taxon>Sordariomycetes</taxon>
        <taxon>Hypocreomycetidae</taxon>
        <taxon>Hypocreales</taxon>
        <taxon>Nectriaceae</taxon>
        <taxon>Dactylonectria</taxon>
    </lineage>
</organism>
<evidence type="ECO:0000313" key="3">
    <source>
        <dbReference type="Proteomes" id="UP000717696"/>
    </source>
</evidence>
<dbReference type="EMBL" id="JAGMUU010000001">
    <property type="protein sequence ID" value="KAH7162930.1"/>
    <property type="molecule type" value="Genomic_DNA"/>
</dbReference>
<feature type="compositionally biased region" description="Basic and acidic residues" evidence="1">
    <location>
        <begin position="787"/>
        <end position="804"/>
    </location>
</feature>
<feature type="region of interest" description="Disordered" evidence="1">
    <location>
        <begin position="754"/>
        <end position="807"/>
    </location>
</feature>
<feature type="compositionally biased region" description="Low complexity" evidence="1">
    <location>
        <begin position="690"/>
        <end position="703"/>
    </location>
</feature>
<evidence type="ECO:0000313" key="2">
    <source>
        <dbReference type="EMBL" id="KAH7162930.1"/>
    </source>
</evidence>